<dbReference type="GO" id="GO:0007165">
    <property type="term" value="P:signal transduction"/>
    <property type="evidence" value="ECO:0007669"/>
    <property type="project" value="InterPro"/>
</dbReference>
<dbReference type="Proteomes" id="UP000276770">
    <property type="component" value="Unassembled WGS sequence"/>
</dbReference>
<dbReference type="PANTHER" id="PTHR22617">
    <property type="entry name" value="CHEMOTAXIS SENSOR HISTIDINE KINASE-RELATED"/>
    <property type="match status" value="1"/>
</dbReference>
<gene>
    <name evidence="2" type="ORF">D9X91_21190</name>
</gene>
<protein>
    <submittedName>
        <fullName evidence="2">Chemotaxis protein CheW</fullName>
    </submittedName>
</protein>
<dbReference type="PANTHER" id="PTHR22617:SF23">
    <property type="entry name" value="CHEMOTAXIS PROTEIN CHEW"/>
    <property type="match status" value="1"/>
</dbReference>
<dbReference type="OrthoDB" id="9787997at2"/>
<feature type="domain" description="CheW-like" evidence="1">
    <location>
        <begin position="2"/>
        <end position="141"/>
    </location>
</feature>
<dbReference type="Gene3D" id="2.30.30.40">
    <property type="entry name" value="SH3 Domains"/>
    <property type="match status" value="1"/>
</dbReference>
<dbReference type="EMBL" id="RCVZ01000024">
    <property type="protein sequence ID" value="RLQ91125.1"/>
    <property type="molecule type" value="Genomic_DNA"/>
</dbReference>
<comment type="caution">
    <text evidence="2">The sequence shown here is derived from an EMBL/GenBank/DDBJ whole genome shotgun (WGS) entry which is preliminary data.</text>
</comment>
<dbReference type="Pfam" id="PF01584">
    <property type="entry name" value="CheW"/>
    <property type="match status" value="1"/>
</dbReference>
<dbReference type="Gene3D" id="2.40.50.180">
    <property type="entry name" value="CheA-289, Domain 4"/>
    <property type="match status" value="1"/>
</dbReference>
<keyword evidence="3" id="KW-1185">Reference proteome</keyword>
<dbReference type="InterPro" id="IPR039315">
    <property type="entry name" value="CheW"/>
</dbReference>
<dbReference type="SUPFAM" id="SSF50341">
    <property type="entry name" value="CheW-like"/>
    <property type="match status" value="1"/>
</dbReference>
<dbReference type="GO" id="GO:0006935">
    <property type="term" value="P:chemotaxis"/>
    <property type="evidence" value="ECO:0007669"/>
    <property type="project" value="InterPro"/>
</dbReference>
<accession>A0A3L7JLE5</accession>
<proteinExistence type="predicted"/>
<sequence>MNEKAIIFKVNEEEYGIPINYVISIEKLPDIKAIPHLPHYVKGIVKVRGELLPVLDFEELLYEQSLQKDEHSRMIVLQTEKISIGLLVREAKEIIDIPSERLKQVGLMGYQSTKYFSGVANMEDGLITMIDPDILVSTLEGIKEIQEYVSAQETV</sequence>
<dbReference type="InterPro" id="IPR002545">
    <property type="entry name" value="CheW-lke_dom"/>
</dbReference>
<evidence type="ECO:0000313" key="2">
    <source>
        <dbReference type="EMBL" id="RLQ91125.1"/>
    </source>
</evidence>
<dbReference type="CDD" id="cd00588">
    <property type="entry name" value="CheW_like"/>
    <property type="match status" value="1"/>
</dbReference>
<reference evidence="2 3" key="1">
    <citation type="submission" date="2018-10" db="EMBL/GenBank/DDBJ databases">
        <title>Falsibacillus sp. genome draft.</title>
        <authorList>
            <person name="Shi S."/>
        </authorList>
    </citation>
    <scope>NUCLEOTIDE SEQUENCE [LARGE SCALE GENOMIC DNA]</scope>
    <source>
        <strain evidence="2 3">GY 10110</strain>
    </source>
</reference>
<organism evidence="2 3">
    <name type="scientific">Falsibacillus albus</name>
    <dbReference type="NCBI Taxonomy" id="2478915"/>
    <lineage>
        <taxon>Bacteria</taxon>
        <taxon>Bacillati</taxon>
        <taxon>Bacillota</taxon>
        <taxon>Bacilli</taxon>
        <taxon>Bacillales</taxon>
        <taxon>Bacillaceae</taxon>
        <taxon>Falsibacillus</taxon>
    </lineage>
</organism>
<dbReference type="GO" id="GO:0005829">
    <property type="term" value="C:cytosol"/>
    <property type="evidence" value="ECO:0007669"/>
    <property type="project" value="TreeGrafter"/>
</dbReference>
<dbReference type="RefSeq" id="WP_121682649.1">
    <property type="nucleotide sequence ID" value="NZ_RCVZ01000024.1"/>
</dbReference>
<evidence type="ECO:0000259" key="1">
    <source>
        <dbReference type="PROSITE" id="PS50851"/>
    </source>
</evidence>
<dbReference type="AlphaFoldDB" id="A0A3L7JLE5"/>
<dbReference type="SMART" id="SM00260">
    <property type="entry name" value="CheW"/>
    <property type="match status" value="1"/>
</dbReference>
<dbReference type="PROSITE" id="PS50851">
    <property type="entry name" value="CHEW"/>
    <property type="match status" value="1"/>
</dbReference>
<dbReference type="InterPro" id="IPR036061">
    <property type="entry name" value="CheW-like_dom_sf"/>
</dbReference>
<evidence type="ECO:0000313" key="3">
    <source>
        <dbReference type="Proteomes" id="UP000276770"/>
    </source>
</evidence>
<name>A0A3L7JLE5_9BACI</name>